<evidence type="ECO:0000256" key="1">
    <source>
        <dbReference type="ARBA" id="ARBA00010164"/>
    </source>
</evidence>
<reference evidence="6 7" key="2">
    <citation type="submission" date="2018-05" db="EMBL/GenBank/DDBJ databases">
        <authorList>
            <person name="Lanie J.A."/>
            <person name="Ng W.-L."/>
            <person name="Kazmierczak K.M."/>
            <person name="Andrzejewski T.M."/>
            <person name="Davidsen T.M."/>
            <person name="Wayne K.J."/>
            <person name="Tettelin H."/>
            <person name="Glass J.I."/>
            <person name="Rusch D."/>
            <person name="Podicherti R."/>
            <person name="Tsui H.-C.T."/>
            <person name="Winkler M.E."/>
        </authorList>
    </citation>
    <scope>NUCLEOTIDE SEQUENCE [LARGE SCALE GENOMIC DNA]</scope>
    <source>
        <strain evidence="6 7">C305</strain>
    </source>
</reference>
<dbReference type="InterPro" id="IPR017508">
    <property type="entry name" value="HipA_N1"/>
</dbReference>
<gene>
    <name evidence="6" type="ORF">DIT68_08120</name>
</gene>
<dbReference type="OrthoDB" id="9805913at2"/>
<feature type="domain" description="HipA-like C-terminal" evidence="4">
    <location>
        <begin position="158"/>
        <end position="380"/>
    </location>
</feature>
<keyword evidence="7" id="KW-1185">Reference proteome</keyword>
<dbReference type="InterPro" id="IPR052028">
    <property type="entry name" value="HipA_Ser/Thr_kinase"/>
</dbReference>
<evidence type="ECO:0000256" key="3">
    <source>
        <dbReference type="ARBA" id="ARBA00022777"/>
    </source>
</evidence>
<dbReference type="PANTHER" id="PTHR37419:SF8">
    <property type="entry name" value="TOXIN YJJJ"/>
    <property type="match status" value="1"/>
</dbReference>
<reference evidence="6 7" key="1">
    <citation type="submission" date="2018-05" db="EMBL/GenBank/DDBJ databases">
        <title>Brumimicrobium oceani sp. nov., isolated from coastal sediment.</title>
        <authorList>
            <person name="Kou Y."/>
        </authorList>
    </citation>
    <scope>NUCLEOTIDE SEQUENCE [LARGE SCALE GENOMIC DNA]</scope>
    <source>
        <strain evidence="6 7">C305</strain>
    </source>
</reference>
<evidence type="ECO:0000313" key="7">
    <source>
        <dbReference type="Proteomes" id="UP000245370"/>
    </source>
</evidence>
<keyword evidence="3" id="KW-0418">Kinase</keyword>
<dbReference type="AlphaFoldDB" id="A0A2U2XCS4"/>
<evidence type="ECO:0000256" key="2">
    <source>
        <dbReference type="ARBA" id="ARBA00022679"/>
    </source>
</evidence>
<comment type="caution">
    <text evidence="6">The sequence shown here is derived from an EMBL/GenBank/DDBJ whole genome shotgun (WGS) entry which is preliminary data.</text>
</comment>
<accession>A0A2U2XCS4</accession>
<evidence type="ECO:0000259" key="5">
    <source>
        <dbReference type="Pfam" id="PF13657"/>
    </source>
</evidence>
<dbReference type="Pfam" id="PF07804">
    <property type="entry name" value="HipA_C"/>
    <property type="match status" value="1"/>
</dbReference>
<organism evidence="6 7">
    <name type="scientific">Brumimicrobium oceani</name>
    <dbReference type="NCBI Taxonomy" id="2100725"/>
    <lineage>
        <taxon>Bacteria</taxon>
        <taxon>Pseudomonadati</taxon>
        <taxon>Bacteroidota</taxon>
        <taxon>Flavobacteriia</taxon>
        <taxon>Flavobacteriales</taxon>
        <taxon>Crocinitomicaceae</taxon>
        <taxon>Brumimicrobium</taxon>
    </lineage>
</organism>
<comment type="similarity">
    <text evidence="1">Belongs to the HipA Ser/Thr kinase family.</text>
</comment>
<dbReference type="Pfam" id="PF13657">
    <property type="entry name" value="Couple_hipA"/>
    <property type="match status" value="1"/>
</dbReference>
<name>A0A2U2XCS4_9FLAO</name>
<dbReference type="Proteomes" id="UP000245370">
    <property type="component" value="Unassembled WGS sequence"/>
</dbReference>
<proteinExistence type="inferred from homology"/>
<evidence type="ECO:0000259" key="4">
    <source>
        <dbReference type="Pfam" id="PF07804"/>
    </source>
</evidence>
<sequence>MTTKLDVFLQFSQQEELVGQLILVDRKIVFKYSDAYLKTGNNLSPNQLKLNNIPQSSQEKPFNGLFGVFADSLPDAWGNLLIKKRLSADKIAFESLSALDHLTFAGKNSLGALLYRPSSDEENDTIDINLDVLNDNISDILIGESGAVIDEIFGRGGSPGGARPKIYAGFNQKTDSLISGIANLPEGYEHWIIKFAANVDSKDVANIEFAYYKMALASGIEMAESKIFISEERNSYFGTKRFDRIGNDKLHMLSAAGLLHDDYEYSTLDYGNLIFQTQKLTRSAQAVEQMFRRAVFNVLAHNRDDHSKNFAFLMDVSGKWSLAPAYDLTFSSSSQGYHSTACAKNYVDPGKKELMELADVFSINKAEEVIEEIKGIVQNWRKYAGLSGVSENSIKIIEKSLKIISTRF</sequence>
<dbReference type="RefSeq" id="WP_109359301.1">
    <property type="nucleotide sequence ID" value="NZ_QFRJ01000005.1"/>
</dbReference>
<dbReference type="EMBL" id="QFRJ01000005">
    <property type="protein sequence ID" value="PWH85595.1"/>
    <property type="molecule type" value="Genomic_DNA"/>
</dbReference>
<dbReference type="Gene3D" id="1.10.1070.20">
    <property type="match status" value="1"/>
</dbReference>
<dbReference type="PANTHER" id="PTHR37419">
    <property type="entry name" value="SERINE/THREONINE-PROTEIN KINASE TOXIN HIPA"/>
    <property type="match status" value="1"/>
</dbReference>
<dbReference type="GO" id="GO:0004674">
    <property type="term" value="F:protein serine/threonine kinase activity"/>
    <property type="evidence" value="ECO:0007669"/>
    <property type="project" value="TreeGrafter"/>
</dbReference>
<dbReference type="InterPro" id="IPR012893">
    <property type="entry name" value="HipA-like_C"/>
</dbReference>
<dbReference type="GO" id="GO:0005829">
    <property type="term" value="C:cytosol"/>
    <property type="evidence" value="ECO:0007669"/>
    <property type="project" value="TreeGrafter"/>
</dbReference>
<feature type="domain" description="HipA N-terminal subdomain 1" evidence="5">
    <location>
        <begin position="14"/>
        <end position="115"/>
    </location>
</feature>
<keyword evidence="2" id="KW-0808">Transferase</keyword>
<protein>
    <submittedName>
        <fullName evidence="6">Type II toxin-antitoxin system HipA family toxin</fullName>
    </submittedName>
</protein>
<evidence type="ECO:0000313" key="6">
    <source>
        <dbReference type="EMBL" id="PWH85595.1"/>
    </source>
</evidence>